<reference evidence="1 2" key="1">
    <citation type="journal article" date="2012" name="Environ. Microbiol.">
        <title>The genome sequence of Desulfatibacillum alkenivorans AK-01: a blueprint for anaerobic alkane oxidation.</title>
        <authorList>
            <person name="Callaghan A.V."/>
            <person name="Morris B.E."/>
            <person name="Pereira I.A."/>
            <person name="McInerney M.J."/>
            <person name="Austin R.N."/>
            <person name="Groves J.T."/>
            <person name="Kukor J.J."/>
            <person name="Suflita J.M."/>
            <person name="Young L.Y."/>
            <person name="Zylstra G.J."/>
            <person name="Wawrik B."/>
        </authorList>
    </citation>
    <scope>NUCLEOTIDE SEQUENCE [LARGE SCALE GENOMIC DNA]</scope>
    <source>
        <strain evidence="1 2">AK-01</strain>
    </source>
</reference>
<organism evidence="1 2">
    <name type="scientific">Desulfatibacillum aliphaticivorans</name>
    <dbReference type="NCBI Taxonomy" id="218208"/>
    <lineage>
        <taxon>Bacteria</taxon>
        <taxon>Pseudomonadati</taxon>
        <taxon>Thermodesulfobacteriota</taxon>
        <taxon>Desulfobacteria</taxon>
        <taxon>Desulfobacterales</taxon>
        <taxon>Desulfatibacillaceae</taxon>
        <taxon>Desulfatibacillum</taxon>
    </lineage>
</organism>
<dbReference type="Proteomes" id="UP000000739">
    <property type="component" value="Chromosome"/>
</dbReference>
<sequence>MEICTRKKEFYPLKILIDISKKCIQGGSRRAYEDRLSACLKVSAENLDSLEQEIDALKNFLETADFSHLRSTHPALAGGVESQATLHYSEKSGFEIEAAGEIIPVPLSSK</sequence>
<evidence type="ECO:0000313" key="1">
    <source>
        <dbReference type="EMBL" id="ACL05454.1"/>
    </source>
</evidence>
<gene>
    <name evidence="1" type="ordered locus">Dalk_3767</name>
</gene>
<dbReference type="EMBL" id="CP001322">
    <property type="protein sequence ID" value="ACL05454.1"/>
    <property type="molecule type" value="Genomic_DNA"/>
</dbReference>
<evidence type="ECO:0000313" key="2">
    <source>
        <dbReference type="Proteomes" id="UP000000739"/>
    </source>
</evidence>
<proteinExistence type="predicted"/>
<dbReference type="KEGG" id="dal:Dalk_3767"/>
<name>B8FLV0_DESAL</name>
<dbReference type="HOGENOM" id="CLU_2166841_0_0_7"/>
<protein>
    <submittedName>
        <fullName evidence="1">Uncharacterized protein</fullName>
    </submittedName>
</protein>
<accession>B8FLV0</accession>
<keyword evidence="2" id="KW-1185">Reference proteome</keyword>
<dbReference type="AlphaFoldDB" id="B8FLV0"/>